<keyword evidence="3" id="KW-0645">Protease</keyword>
<evidence type="ECO:0000256" key="9">
    <source>
        <dbReference type="ARBA" id="ARBA00022840"/>
    </source>
</evidence>
<keyword evidence="14" id="KW-0917">Virion maturation</keyword>
<dbReference type="PANTHER" id="PTHR42648">
    <property type="entry name" value="TRANSPOSASE, PUTATIVE-RELATED"/>
    <property type="match status" value="1"/>
</dbReference>
<keyword evidence="10" id="KW-0460">Magnesium</keyword>
<evidence type="ECO:0000256" key="4">
    <source>
        <dbReference type="ARBA" id="ARBA00022722"/>
    </source>
</evidence>
<accession>A0AAW2W768</accession>
<dbReference type="Gene3D" id="4.10.60.10">
    <property type="entry name" value="Zinc finger, CCHC-type"/>
    <property type="match status" value="1"/>
</dbReference>
<dbReference type="Pfam" id="PF13976">
    <property type="entry name" value="gag_pre-integrs"/>
    <property type="match status" value="1"/>
</dbReference>
<proteinExistence type="predicted"/>
<dbReference type="GO" id="GO:0003964">
    <property type="term" value="F:RNA-directed DNA polymerase activity"/>
    <property type="evidence" value="ECO:0007669"/>
    <property type="project" value="UniProtKB-KW"/>
</dbReference>
<evidence type="ECO:0000256" key="17">
    <source>
        <dbReference type="SAM" id="MobiDB-lite"/>
    </source>
</evidence>
<evidence type="ECO:0000256" key="12">
    <source>
        <dbReference type="ARBA" id="ARBA00022918"/>
    </source>
</evidence>
<dbReference type="SMART" id="SM00343">
    <property type="entry name" value="ZnF_C2HC"/>
    <property type="match status" value="2"/>
</dbReference>
<evidence type="ECO:0000256" key="7">
    <source>
        <dbReference type="ARBA" id="ARBA00022759"/>
    </source>
</evidence>
<evidence type="ECO:0000259" key="18">
    <source>
        <dbReference type="PROSITE" id="PS50158"/>
    </source>
</evidence>
<feature type="compositionally biased region" description="Basic and acidic residues" evidence="17">
    <location>
        <begin position="164"/>
        <end position="178"/>
    </location>
</feature>
<dbReference type="GO" id="GO:0006508">
    <property type="term" value="P:proteolysis"/>
    <property type="evidence" value="ECO:0007669"/>
    <property type="project" value="UniProtKB-KW"/>
</dbReference>
<keyword evidence="7" id="KW-0255">Endonuclease</keyword>
<dbReference type="GO" id="GO:0005524">
    <property type="term" value="F:ATP binding"/>
    <property type="evidence" value="ECO:0007669"/>
    <property type="project" value="UniProtKB-KW"/>
</dbReference>
<reference evidence="20" key="1">
    <citation type="submission" date="2020-06" db="EMBL/GenBank/DDBJ databases">
        <authorList>
            <person name="Li T."/>
            <person name="Hu X."/>
            <person name="Zhang T."/>
            <person name="Song X."/>
            <person name="Zhang H."/>
            <person name="Dai N."/>
            <person name="Sheng W."/>
            <person name="Hou X."/>
            <person name="Wei L."/>
        </authorList>
    </citation>
    <scope>NUCLEOTIDE SEQUENCE</scope>
    <source>
        <strain evidence="20">G02</strain>
        <tissue evidence="20">Leaf</tissue>
    </source>
</reference>
<keyword evidence="11" id="KW-0229">DNA integration</keyword>
<comment type="function">
    <text evidence="1">The aspartyl protease (PR) mediates the proteolytic cleavages of the Gag and Gag-Pol polyproteins after assembly of the VLP.</text>
</comment>
<organism evidence="20">
    <name type="scientific">Sesamum radiatum</name>
    <name type="common">Black benniseed</name>
    <dbReference type="NCBI Taxonomy" id="300843"/>
    <lineage>
        <taxon>Eukaryota</taxon>
        <taxon>Viridiplantae</taxon>
        <taxon>Streptophyta</taxon>
        <taxon>Embryophyta</taxon>
        <taxon>Tracheophyta</taxon>
        <taxon>Spermatophyta</taxon>
        <taxon>Magnoliopsida</taxon>
        <taxon>eudicotyledons</taxon>
        <taxon>Gunneridae</taxon>
        <taxon>Pentapetalae</taxon>
        <taxon>asterids</taxon>
        <taxon>lamiids</taxon>
        <taxon>Lamiales</taxon>
        <taxon>Pedaliaceae</taxon>
        <taxon>Sesamum</taxon>
    </lineage>
</organism>
<keyword evidence="5" id="KW-0479">Metal-binding</keyword>
<keyword evidence="6" id="KW-0547">Nucleotide-binding</keyword>
<dbReference type="Pfam" id="PF22936">
    <property type="entry name" value="Pol_BBD"/>
    <property type="match status" value="1"/>
</dbReference>
<evidence type="ECO:0000259" key="19">
    <source>
        <dbReference type="PROSITE" id="PS50994"/>
    </source>
</evidence>
<feature type="domain" description="Integrase catalytic" evidence="19">
    <location>
        <begin position="432"/>
        <end position="609"/>
    </location>
</feature>
<dbReference type="Pfam" id="PF25597">
    <property type="entry name" value="SH3_retrovirus"/>
    <property type="match status" value="1"/>
</dbReference>
<dbReference type="InterPro" id="IPR001878">
    <property type="entry name" value="Znf_CCHC"/>
</dbReference>
<dbReference type="GO" id="GO:0003887">
    <property type="term" value="F:DNA-directed DNA polymerase activity"/>
    <property type="evidence" value="ECO:0007669"/>
    <property type="project" value="UniProtKB-KW"/>
</dbReference>
<evidence type="ECO:0000256" key="15">
    <source>
        <dbReference type="ARBA" id="ARBA00023172"/>
    </source>
</evidence>
<keyword evidence="15" id="KW-0233">DNA recombination</keyword>
<keyword evidence="4" id="KW-0540">Nuclease</keyword>
<dbReference type="GO" id="GO:0003676">
    <property type="term" value="F:nucleic acid binding"/>
    <property type="evidence" value="ECO:0007669"/>
    <property type="project" value="InterPro"/>
</dbReference>
<dbReference type="SUPFAM" id="SSF57756">
    <property type="entry name" value="Retrovirus zinc finger-like domains"/>
    <property type="match status" value="1"/>
</dbReference>
<name>A0AAW2W768_SESRA</name>
<dbReference type="GO" id="GO:0008270">
    <property type="term" value="F:zinc ion binding"/>
    <property type="evidence" value="ECO:0007669"/>
    <property type="project" value="UniProtKB-KW"/>
</dbReference>
<comment type="caution">
    <text evidence="20">The sequence shown here is derived from an EMBL/GenBank/DDBJ whole genome shotgun (WGS) entry which is preliminary data.</text>
</comment>
<evidence type="ECO:0000256" key="2">
    <source>
        <dbReference type="ARBA" id="ARBA00022612"/>
    </source>
</evidence>
<sequence>MSSLAKQFSVPIFSGQNYDYWAIKMKTYFQSQKLWEIVEEGVTLPEDSSTSSSAEKGKLENKKAKDSEALYYIQTAVADHIFPRISVATSAKEAWSILQKEYQGSAKYDPIVTTIEETKDITTLTVTELVGSLEAYEKRRSRREENSLENAFQSKLNMRSQNSNRKEENSKSTMGDKKKPSRGKYMPCRICKRTNHLEKDCYFRGKPQCRNCKKFGHVEKDCRLKGNHLANCIEENHSCDQLFYTCNSVAETGDATWYIDSAASNHMTYNKGAFQKLDESFKTNVKLGDNHIVKVEGKGSVAINTRKGTRIINDVMYIPNLRTNLFSVGQMMEKGYTLKFGGDSCTIYDNNDKTLIIAKVRMKEHRCFPMQLQYLGGTAMKAQEDQSWLWHRRLGHFNFQGLKILHQKKMMTDLPQIQAVEGACEACLQGKQHKRPFPSGTSWRAKAVLELIHTDVCGPMRTPSHEQNRYFILFIDDYSRMTWVYFMREKSEVFKIFKKFKNLVEKQSGQRIKVLRSDRGKEYNNSEFDKFCEEEGIDHQTTVSYNPQQNGVSERKNRTIMEMARSMLQEKHLPKAFWAEAVYTAVYLLNRERHKLEEKTEKGIFLGYSTQSKGYRIYNLKTKKLIISRDVEFDEDAMWNWDEEKVERQTVMIPKETPPQQEEEEGTGQTDMERRNQQAPGSPRRPPQSEETEEETPPRRTKLLSDIYETCNFVMMEPESFEAAAK</sequence>
<feature type="region of interest" description="Disordered" evidence="17">
    <location>
        <begin position="649"/>
        <end position="703"/>
    </location>
</feature>
<dbReference type="InterPro" id="IPR057670">
    <property type="entry name" value="SH3_retrovirus"/>
</dbReference>
<dbReference type="Pfam" id="PF00098">
    <property type="entry name" value="zf-CCHC"/>
    <property type="match status" value="1"/>
</dbReference>
<dbReference type="InterPro" id="IPR036875">
    <property type="entry name" value="Znf_CCHC_sf"/>
</dbReference>
<evidence type="ECO:0000313" key="20">
    <source>
        <dbReference type="EMBL" id="KAL0437437.1"/>
    </source>
</evidence>
<dbReference type="InterPro" id="IPR039537">
    <property type="entry name" value="Retrotran_Ty1/copia-like"/>
</dbReference>
<dbReference type="PROSITE" id="PS50158">
    <property type="entry name" value="ZF_CCHC"/>
    <property type="match status" value="1"/>
</dbReference>
<keyword evidence="2" id="KW-1188">Viral release from host cell</keyword>
<evidence type="ECO:0000256" key="5">
    <source>
        <dbReference type="ARBA" id="ARBA00022723"/>
    </source>
</evidence>
<dbReference type="PANTHER" id="PTHR42648:SF11">
    <property type="entry name" value="TRANSPOSON TY4-P GAG-POL POLYPROTEIN"/>
    <property type="match status" value="1"/>
</dbReference>
<dbReference type="GO" id="GO:0004519">
    <property type="term" value="F:endonuclease activity"/>
    <property type="evidence" value="ECO:0007669"/>
    <property type="project" value="UniProtKB-KW"/>
</dbReference>
<keyword evidence="13" id="KW-0548">Nucleotidyltransferase</keyword>
<keyword evidence="16" id="KW-0863">Zinc-finger</keyword>
<evidence type="ECO:0000256" key="1">
    <source>
        <dbReference type="ARBA" id="ARBA00002180"/>
    </source>
</evidence>
<keyword evidence="8" id="KW-0378">Hydrolase</keyword>
<keyword evidence="12" id="KW-0695">RNA-directed DNA polymerase</keyword>
<dbReference type="GO" id="GO:0006310">
    <property type="term" value="P:DNA recombination"/>
    <property type="evidence" value="ECO:0007669"/>
    <property type="project" value="UniProtKB-KW"/>
</dbReference>
<dbReference type="GO" id="GO:0008233">
    <property type="term" value="F:peptidase activity"/>
    <property type="evidence" value="ECO:0007669"/>
    <property type="project" value="UniProtKB-KW"/>
</dbReference>
<dbReference type="EMBL" id="JACGWJ010000002">
    <property type="protein sequence ID" value="KAL0437437.1"/>
    <property type="molecule type" value="Genomic_DNA"/>
</dbReference>
<evidence type="ECO:0000256" key="3">
    <source>
        <dbReference type="ARBA" id="ARBA00022670"/>
    </source>
</evidence>
<feature type="compositionally biased region" description="Basic and acidic residues" evidence="17">
    <location>
        <begin position="136"/>
        <end position="146"/>
    </location>
</feature>
<dbReference type="SUPFAM" id="SSF53098">
    <property type="entry name" value="Ribonuclease H-like"/>
    <property type="match status" value="1"/>
</dbReference>
<dbReference type="InterPro" id="IPR054722">
    <property type="entry name" value="PolX-like_BBD"/>
</dbReference>
<evidence type="ECO:0000256" key="11">
    <source>
        <dbReference type="ARBA" id="ARBA00022908"/>
    </source>
</evidence>
<dbReference type="Gene3D" id="3.30.420.10">
    <property type="entry name" value="Ribonuclease H-like superfamily/Ribonuclease H"/>
    <property type="match status" value="1"/>
</dbReference>
<evidence type="ECO:0000256" key="13">
    <source>
        <dbReference type="ARBA" id="ARBA00022932"/>
    </source>
</evidence>
<evidence type="ECO:0000256" key="14">
    <source>
        <dbReference type="ARBA" id="ARBA00023113"/>
    </source>
</evidence>
<feature type="compositionally biased region" description="Polar residues" evidence="17">
    <location>
        <begin position="151"/>
        <end position="163"/>
    </location>
</feature>
<evidence type="ECO:0000256" key="6">
    <source>
        <dbReference type="ARBA" id="ARBA00022741"/>
    </source>
</evidence>
<dbReference type="Pfam" id="PF00665">
    <property type="entry name" value="rve"/>
    <property type="match status" value="1"/>
</dbReference>
<dbReference type="InterPro" id="IPR025724">
    <property type="entry name" value="GAG-pre-integrase_dom"/>
</dbReference>
<dbReference type="InterPro" id="IPR036397">
    <property type="entry name" value="RNaseH_sf"/>
</dbReference>
<dbReference type="Pfam" id="PF14223">
    <property type="entry name" value="Retrotran_gag_2"/>
    <property type="match status" value="1"/>
</dbReference>
<evidence type="ECO:0000256" key="8">
    <source>
        <dbReference type="ARBA" id="ARBA00022801"/>
    </source>
</evidence>
<dbReference type="InterPro" id="IPR001584">
    <property type="entry name" value="Integrase_cat-core"/>
</dbReference>
<evidence type="ECO:0000256" key="16">
    <source>
        <dbReference type="PROSITE-ProRule" id="PRU00047"/>
    </source>
</evidence>
<keyword evidence="9" id="KW-0067">ATP-binding</keyword>
<dbReference type="InterPro" id="IPR012337">
    <property type="entry name" value="RNaseH-like_sf"/>
</dbReference>
<reference evidence="20" key="2">
    <citation type="journal article" date="2024" name="Plant">
        <title>Genomic evolution and insights into agronomic trait innovations of Sesamum species.</title>
        <authorList>
            <person name="Miao H."/>
            <person name="Wang L."/>
            <person name="Qu L."/>
            <person name="Liu H."/>
            <person name="Sun Y."/>
            <person name="Le M."/>
            <person name="Wang Q."/>
            <person name="Wei S."/>
            <person name="Zheng Y."/>
            <person name="Lin W."/>
            <person name="Duan Y."/>
            <person name="Cao H."/>
            <person name="Xiong S."/>
            <person name="Wang X."/>
            <person name="Wei L."/>
            <person name="Li C."/>
            <person name="Ma Q."/>
            <person name="Ju M."/>
            <person name="Zhao R."/>
            <person name="Li G."/>
            <person name="Mu C."/>
            <person name="Tian Q."/>
            <person name="Mei H."/>
            <person name="Zhang T."/>
            <person name="Gao T."/>
            <person name="Zhang H."/>
        </authorList>
    </citation>
    <scope>NUCLEOTIDE SEQUENCE</scope>
    <source>
        <strain evidence="20">G02</strain>
    </source>
</reference>
<feature type="domain" description="CCHC-type" evidence="18">
    <location>
        <begin position="209"/>
        <end position="223"/>
    </location>
</feature>
<keyword evidence="13" id="KW-0239">DNA-directed DNA polymerase</keyword>
<dbReference type="GO" id="GO:0015074">
    <property type="term" value="P:DNA integration"/>
    <property type="evidence" value="ECO:0007669"/>
    <property type="project" value="UniProtKB-KW"/>
</dbReference>
<dbReference type="AlphaFoldDB" id="A0AAW2W768"/>
<gene>
    <name evidence="20" type="ORF">Sradi_0451600</name>
</gene>
<dbReference type="PROSITE" id="PS50994">
    <property type="entry name" value="INTEGRASE"/>
    <property type="match status" value="1"/>
</dbReference>
<evidence type="ECO:0000256" key="10">
    <source>
        <dbReference type="ARBA" id="ARBA00022842"/>
    </source>
</evidence>
<protein>
    <submittedName>
        <fullName evidence="20">Retrovirus-related Pol polyprotein from transposon TNT 1-94</fullName>
    </submittedName>
</protein>
<feature type="region of interest" description="Disordered" evidence="17">
    <location>
        <begin position="136"/>
        <end position="183"/>
    </location>
</feature>
<keyword evidence="13" id="KW-0808">Transferase</keyword>
<keyword evidence="16" id="KW-0862">Zinc</keyword>